<proteinExistence type="predicted"/>
<reference evidence="3 4" key="2">
    <citation type="submission" date="2013-04" db="EMBL/GenBank/DDBJ databases">
        <title>The Genome Sequence of Bilophila wadsworthia 3_1_6.</title>
        <authorList>
            <consortium name="The Broad Institute Genomics Platform"/>
            <person name="Earl A."/>
            <person name="Ward D."/>
            <person name="Feldgarden M."/>
            <person name="Gevers D."/>
            <person name="Sibley C."/>
            <person name="Strauss J."/>
            <person name="Allen-Vercoe E."/>
            <person name="Walker B."/>
            <person name="Young S."/>
            <person name="Zeng Q."/>
            <person name="Gargeya S."/>
            <person name="Fitzgerald M."/>
            <person name="Haas B."/>
            <person name="Abouelleil A."/>
            <person name="Allen A.W."/>
            <person name="Alvarado L."/>
            <person name="Arachchi H.M."/>
            <person name="Berlin A.M."/>
            <person name="Chapman S.B."/>
            <person name="Gainer-Dewar J."/>
            <person name="Goldberg J."/>
            <person name="Griggs A."/>
            <person name="Gujja S."/>
            <person name="Hansen M."/>
            <person name="Howarth C."/>
            <person name="Imamovic A."/>
            <person name="Ireland A."/>
            <person name="Larimer J."/>
            <person name="McCowan C."/>
            <person name="Murphy C."/>
            <person name="Pearson M."/>
            <person name="Poon T.W."/>
            <person name="Priest M."/>
            <person name="Roberts A."/>
            <person name="Saif S."/>
            <person name="Shea T."/>
            <person name="Sisk P."/>
            <person name="Sykes S."/>
            <person name="Wortman J."/>
            <person name="Nusbaum C."/>
            <person name="Birren B."/>
        </authorList>
    </citation>
    <scope>NUCLEOTIDE SEQUENCE [LARGE SCALE GENOMIC DNA]</scope>
    <source>
        <strain evidence="3 4">3_1_6</strain>
    </source>
</reference>
<organism evidence="3 4">
    <name type="scientific">Bilophila wadsworthia (strain 3_1_6)</name>
    <dbReference type="NCBI Taxonomy" id="563192"/>
    <lineage>
        <taxon>Bacteria</taxon>
        <taxon>Pseudomonadati</taxon>
        <taxon>Thermodesulfobacteriota</taxon>
        <taxon>Desulfovibrionia</taxon>
        <taxon>Desulfovibrionales</taxon>
        <taxon>Desulfovibrionaceae</taxon>
        <taxon>Bilophila</taxon>
    </lineage>
</organism>
<dbReference type="eggNOG" id="COG5566">
    <property type="taxonomic scope" value="Bacteria"/>
</dbReference>
<dbReference type="RefSeq" id="WP_016360627.1">
    <property type="nucleotide sequence ID" value="NZ_KE150238.1"/>
</dbReference>
<gene>
    <name evidence="3" type="ORF">HMPREF0179_02188</name>
</gene>
<dbReference type="STRING" id="563192.HMPREF0179_02188"/>
<evidence type="ECO:0000313" key="4">
    <source>
        <dbReference type="Proteomes" id="UP000006034"/>
    </source>
</evidence>
<dbReference type="GeneID" id="78085331"/>
<dbReference type="OrthoDB" id="8896696at2"/>
<dbReference type="InterPro" id="IPR014875">
    <property type="entry name" value="Mor_transcription_activator"/>
</dbReference>
<feature type="compositionally biased region" description="Basic and acidic residues" evidence="1">
    <location>
        <begin position="1"/>
        <end position="13"/>
    </location>
</feature>
<feature type="region of interest" description="Disordered" evidence="1">
    <location>
        <begin position="1"/>
        <end position="23"/>
    </location>
</feature>
<protein>
    <recommendedName>
        <fullName evidence="2">Mor transcription activator domain-containing protein</fullName>
    </recommendedName>
</protein>
<dbReference type="InterPro" id="IPR009057">
    <property type="entry name" value="Homeodomain-like_sf"/>
</dbReference>
<dbReference type="Pfam" id="PF08765">
    <property type="entry name" value="Mor"/>
    <property type="match status" value="1"/>
</dbReference>
<name>E5Y7M3_BILW3</name>
<keyword evidence="4" id="KW-1185">Reference proteome</keyword>
<evidence type="ECO:0000313" key="3">
    <source>
        <dbReference type="EMBL" id="EFV43982.2"/>
    </source>
</evidence>
<sequence>MEHMAKNRERRSASSEMFPGQARTRGQGVNELVELIGLPAAIELIRAKGGTSFSVPLGITLRGQEQREKLVQIIGREQATKLIGRYGGTTLYIPTCRQAFVDTRDRNINLERDELAREGLSERALVSVLAVRHGLSDRQIWRILKKSGPVRPDMAACAAARRVSRSSARC</sequence>
<comment type="caution">
    <text evidence="3">The sequence shown here is derived from an EMBL/GenBank/DDBJ whole genome shotgun (WGS) entry which is preliminary data.</text>
</comment>
<evidence type="ECO:0000256" key="1">
    <source>
        <dbReference type="SAM" id="MobiDB-lite"/>
    </source>
</evidence>
<accession>E5Y7M3</accession>
<feature type="domain" description="Mor transcription activator" evidence="2">
    <location>
        <begin position="68"/>
        <end position="146"/>
    </location>
</feature>
<dbReference type="AlphaFoldDB" id="E5Y7M3"/>
<dbReference type="SUPFAM" id="SSF46689">
    <property type="entry name" value="Homeodomain-like"/>
    <property type="match status" value="1"/>
</dbReference>
<evidence type="ECO:0000259" key="2">
    <source>
        <dbReference type="Pfam" id="PF08765"/>
    </source>
</evidence>
<dbReference type="HOGENOM" id="CLU_1567662_0_0_7"/>
<dbReference type="Proteomes" id="UP000006034">
    <property type="component" value="Unassembled WGS sequence"/>
</dbReference>
<reference evidence="3 4" key="1">
    <citation type="submission" date="2010-10" db="EMBL/GenBank/DDBJ databases">
        <authorList>
            <consortium name="The Broad Institute Genome Sequencing Platform"/>
            <person name="Ward D."/>
            <person name="Earl A."/>
            <person name="Feldgarden M."/>
            <person name="Young S.K."/>
            <person name="Gargeya S."/>
            <person name="Zeng Q."/>
            <person name="Alvarado L."/>
            <person name="Berlin A."/>
            <person name="Bochicchio J."/>
            <person name="Chapman S.B."/>
            <person name="Chen Z."/>
            <person name="Freedman E."/>
            <person name="Gellesch M."/>
            <person name="Goldberg J."/>
            <person name="Griggs A."/>
            <person name="Gujja S."/>
            <person name="Heilman E."/>
            <person name="Heiman D."/>
            <person name="Howarth C."/>
            <person name="Mehta T."/>
            <person name="Neiman D."/>
            <person name="Pearson M."/>
            <person name="Roberts A."/>
            <person name="Saif S."/>
            <person name="Shea T."/>
            <person name="Shenoy N."/>
            <person name="Sisk P."/>
            <person name="Stolte C."/>
            <person name="Sykes S."/>
            <person name="White J."/>
            <person name="Yandava C."/>
            <person name="Allen-Vercoe E."/>
            <person name="Sibley C."/>
            <person name="Ambrose C.E."/>
            <person name="Strauss J."/>
            <person name="Daigneault M."/>
            <person name="Haas B."/>
            <person name="Nusbaum C."/>
            <person name="Birren B."/>
        </authorList>
    </citation>
    <scope>NUCLEOTIDE SEQUENCE [LARGE SCALE GENOMIC DNA]</scope>
    <source>
        <strain evidence="3 4">3_1_6</strain>
    </source>
</reference>
<dbReference type="EMBL" id="ADCP02000001">
    <property type="protein sequence ID" value="EFV43982.2"/>
    <property type="molecule type" value="Genomic_DNA"/>
</dbReference>